<evidence type="ECO:0000313" key="2">
    <source>
        <dbReference type="EMBL" id="KAJ1187913.1"/>
    </source>
</evidence>
<name>A0AAV7UJR8_PLEWA</name>
<comment type="caution">
    <text evidence="2">The sequence shown here is derived from an EMBL/GenBank/DDBJ whole genome shotgun (WGS) entry which is preliminary data.</text>
</comment>
<evidence type="ECO:0000256" key="1">
    <source>
        <dbReference type="SAM" id="MobiDB-lite"/>
    </source>
</evidence>
<protein>
    <submittedName>
        <fullName evidence="2">Uncharacterized protein</fullName>
    </submittedName>
</protein>
<evidence type="ECO:0000313" key="3">
    <source>
        <dbReference type="Proteomes" id="UP001066276"/>
    </source>
</evidence>
<dbReference type="Proteomes" id="UP001066276">
    <property type="component" value="Chromosome 3_1"/>
</dbReference>
<keyword evidence="3" id="KW-1185">Reference proteome</keyword>
<feature type="region of interest" description="Disordered" evidence="1">
    <location>
        <begin position="45"/>
        <end position="66"/>
    </location>
</feature>
<organism evidence="2 3">
    <name type="scientific">Pleurodeles waltl</name>
    <name type="common">Iberian ribbed newt</name>
    <dbReference type="NCBI Taxonomy" id="8319"/>
    <lineage>
        <taxon>Eukaryota</taxon>
        <taxon>Metazoa</taxon>
        <taxon>Chordata</taxon>
        <taxon>Craniata</taxon>
        <taxon>Vertebrata</taxon>
        <taxon>Euteleostomi</taxon>
        <taxon>Amphibia</taxon>
        <taxon>Batrachia</taxon>
        <taxon>Caudata</taxon>
        <taxon>Salamandroidea</taxon>
        <taxon>Salamandridae</taxon>
        <taxon>Pleurodelinae</taxon>
        <taxon>Pleurodeles</taxon>
    </lineage>
</organism>
<feature type="compositionally biased region" description="Basic and acidic residues" evidence="1">
    <location>
        <begin position="98"/>
        <end position="117"/>
    </location>
</feature>
<feature type="region of interest" description="Disordered" evidence="1">
    <location>
        <begin position="89"/>
        <end position="155"/>
    </location>
</feature>
<proteinExistence type="predicted"/>
<reference evidence="2" key="1">
    <citation type="journal article" date="2022" name="bioRxiv">
        <title>Sequencing and chromosome-scale assembly of the giantPleurodeles waltlgenome.</title>
        <authorList>
            <person name="Brown T."/>
            <person name="Elewa A."/>
            <person name="Iarovenko S."/>
            <person name="Subramanian E."/>
            <person name="Araus A.J."/>
            <person name="Petzold A."/>
            <person name="Susuki M."/>
            <person name="Suzuki K.-i.T."/>
            <person name="Hayashi T."/>
            <person name="Toyoda A."/>
            <person name="Oliveira C."/>
            <person name="Osipova E."/>
            <person name="Leigh N.D."/>
            <person name="Simon A."/>
            <person name="Yun M.H."/>
        </authorList>
    </citation>
    <scope>NUCLEOTIDE SEQUENCE</scope>
    <source>
        <strain evidence="2">20211129_DDA</strain>
        <tissue evidence="2">Liver</tissue>
    </source>
</reference>
<dbReference type="AlphaFoldDB" id="A0AAV7UJR8"/>
<dbReference type="EMBL" id="JANPWB010000005">
    <property type="protein sequence ID" value="KAJ1187913.1"/>
    <property type="molecule type" value="Genomic_DNA"/>
</dbReference>
<accession>A0AAV7UJR8</accession>
<gene>
    <name evidence="2" type="ORF">NDU88_004678</name>
</gene>
<sequence>MSPVCNSTRCLRPLSVRPRIRPPLRFHEPWCSVFIMHSPTSSPVVGGLRGGPHQVSGSQGPCQQCGAVRPDVRLRPAGRTSWQLFTSVPGPLSSSVRVPERSDGPPREAKAVQDSRRAPPVSVPLGTRLLARRPSATPQAPPPIGPTQAPRTAIQPNGASVPAITFEAPPAVSGQQGDMRSTI</sequence>